<dbReference type="InterPro" id="IPR011059">
    <property type="entry name" value="Metal-dep_hydrolase_composite"/>
</dbReference>
<dbReference type="InterPro" id="IPR050138">
    <property type="entry name" value="DHOase/Allantoinase_Hydrolase"/>
</dbReference>
<evidence type="ECO:0000313" key="2">
    <source>
        <dbReference type="EMBL" id="RWY39947.1"/>
    </source>
</evidence>
<dbReference type="GO" id="GO:0004038">
    <property type="term" value="F:allantoinase activity"/>
    <property type="evidence" value="ECO:0007669"/>
    <property type="project" value="TreeGrafter"/>
</dbReference>
<sequence>MSGETYDLVIRGGRVMDPETGFDALADVALRGGKIVAIGKVAGSALAELEAEGHLVVPGFIDLHAHGQSLPADRMQAFDGVTTTLEMEAGVLPVGAWYAAQAETGRTLNYGAAAAWILARRAVMSDVPLVPGAPLRQMGAAAKDRRWSDDIADSREVEAIVALIAQGLDEGAIGIGIPNAYASGSGVKEMTAVCQLAADRGVATYTHVAYDANIDPKSATEAYIRLIGYAGATGAHMHICHLNSTSGTDIQGAARLIRKARDQGLPITVEAYPWGTGSTVIGASFYADPKFPEKTGRRYDSLQLVATGYRMKDRADVLAHAERDPSALVLTHFLQAGPGEPHLAELDAAITFPGGAIASDAMPWIDAEGETYEGADWPLPERLFSHPRSSGTFARFFRHYIRERALLPLMEGISKCTLIPAQILQGAVPDMAKKGRMQVGCDGDILVFDPQTFGEKADFLQMNARSQGVRHLLVNGVPVILSGELQPDLRPGQPIRRL</sequence>
<comment type="caution">
    <text evidence="2">The sequence shown here is derived from an EMBL/GenBank/DDBJ whole genome shotgun (WGS) entry which is preliminary data.</text>
</comment>
<dbReference type="SUPFAM" id="SSF51556">
    <property type="entry name" value="Metallo-dependent hydrolases"/>
    <property type="match status" value="1"/>
</dbReference>
<dbReference type="Gene3D" id="3.30.1490.130">
    <property type="entry name" value="D-aminoacylase. Domain 3"/>
    <property type="match status" value="1"/>
</dbReference>
<dbReference type="GO" id="GO:0016811">
    <property type="term" value="F:hydrolase activity, acting on carbon-nitrogen (but not peptide) bonds, in linear amides"/>
    <property type="evidence" value="ECO:0007669"/>
    <property type="project" value="InterPro"/>
</dbReference>
<dbReference type="RefSeq" id="WP_128489974.1">
    <property type="nucleotide sequence ID" value="NZ_JBHLXB010000025.1"/>
</dbReference>
<dbReference type="SUPFAM" id="SSF51338">
    <property type="entry name" value="Composite domain of metallo-dependent hydrolases"/>
    <property type="match status" value="1"/>
</dbReference>
<dbReference type="PANTHER" id="PTHR43668">
    <property type="entry name" value="ALLANTOINASE"/>
    <property type="match status" value="1"/>
</dbReference>
<feature type="domain" description="Amidohydrolase 3" evidence="1">
    <location>
        <begin position="251"/>
        <end position="479"/>
    </location>
</feature>
<protein>
    <recommendedName>
        <fullName evidence="1">Amidohydrolase 3 domain-containing protein</fullName>
    </recommendedName>
</protein>
<dbReference type="InterPro" id="IPR032466">
    <property type="entry name" value="Metal_Hydrolase"/>
</dbReference>
<dbReference type="Pfam" id="PF07969">
    <property type="entry name" value="Amidohydro_3"/>
    <property type="match status" value="2"/>
</dbReference>
<dbReference type="Proteomes" id="UP000287168">
    <property type="component" value="Unassembled WGS sequence"/>
</dbReference>
<proteinExistence type="predicted"/>
<organism evidence="2 3">
    <name type="scientific">Falsigemmobacter intermedius</name>
    <dbReference type="NCBI Taxonomy" id="1553448"/>
    <lineage>
        <taxon>Bacteria</taxon>
        <taxon>Pseudomonadati</taxon>
        <taxon>Pseudomonadota</taxon>
        <taxon>Alphaproteobacteria</taxon>
        <taxon>Rhodobacterales</taxon>
        <taxon>Paracoccaceae</taxon>
        <taxon>Falsigemmobacter</taxon>
    </lineage>
</organism>
<dbReference type="AlphaFoldDB" id="A0A3S3V152"/>
<dbReference type="InterPro" id="IPR013108">
    <property type="entry name" value="Amidohydro_3"/>
</dbReference>
<evidence type="ECO:0000313" key="3">
    <source>
        <dbReference type="Proteomes" id="UP000287168"/>
    </source>
</evidence>
<evidence type="ECO:0000259" key="1">
    <source>
        <dbReference type="Pfam" id="PF07969"/>
    </source>
</evidence>
<dbReference type="Gene3D" id="3.20.20.140">
    <property type="entry name" value="Metal-dependent hydrolases"/>
    <property type="match status" value="1"/>
</dbReference>
<dbReference type="GO" id="GO:0006145">
    <property type="term" value="P:purine nucleobase catabolic process"/>
    <property type="evidence" value="ECO:0007669"/>
    <property type="project" value="TreeGrafter"/>
</dbReference>
<gene>
    <name evidence="2" type="ORF">EP867_13300</name>
</gene>
<accession>A0A3S3V152</accession>
<reference evidence="2 3" key="1">
    <citation type="journal article" date="2015" name="Int. J. Syst. Evol. Microbiol.">
        <title>Gemmobacter intermedius sp. nov., isolated from a white stork (Ciconia ciconia).</title>
        <authorList>
            <person name="Kampfer P."/>
            <person name="Jerzak L."/>
            <person name="Wilharm G."/>
            <person name="Golke J."/>
            <person name="Busse H.J."/>
            <person name="Glaeser S.P."/>
        </authorList>
    </citation>
    <scope>NUCLEOTIDE SEQUENCE [LARGE SCALE GENOMIC DNA]</scope>
    <source>
        <strain evidence="2 3">119/4</strain>
    </source>
</reference>
<dbReference type="EMBL" id="SBLC01000019">
    <property type="protein sequence ID" value="RWY39947.1"/>
    <property type="molecule type" value="Genomic_DNA"/>
</dbReference>
<dbReference type="NCBIfam" id="NF006560">
    <property type="entry name" value="PRK09061.1"/>
    <property type="match status" value="1"/>
</dbReference>
<feature type="domain" description="Amidohydrolase 3" evidence="1">
    <location>
        <begin position="50"/>
        <end position="242"/>
    </location>
</feature>
<dbReference type="PANTHER" id="PTHR43668:SF2">
    <property type="entry name" value="ALLANTOINASE"/>
    <property type="match status" value="1"/>
</dbReference>
<keyword evidence="3" id="KW-1185">Reference proteome</keyword>
<name>A0A3S3V152_9RHOB</name>
<dbReference type="OrthoDB" id="9815027at2"/>
<dbReference type="InterPro" id="IPR023100">
    <property type="entry name" value="D-aminoacylase_insert_dom_sf"/>
</dbReference>
<dbReference type="GO" id="GO:0005737">
    <property type="term" value="C:cytoplasm"/>
    <property type="evidence" value="ECO:0007669"/>
    <property type="project" value="TreeGrafter"/>
</dbReference>
<dbReference type="Gene3D" id="2.30.40.10">
    <property type="entry name" value="Urease, subunit C, domain 1"/>
    <property type="match status" value="1"/>
</dbReference>